<keyword evidence="2" id="KW-1185">Reference proteome</keyword>
<keyword evidence="1" id="KW-0812">Transmembrane</keyword>
<evidence type="ECO:0000256" key="1">
    <source>
        <dbReference type="SAM" id="Phobius"/>
    </source>
</evidence>
<dbReference type="OMA" id="ISPLTWI"/>
<feature type="transmembrane region" description="Helical" evidence="1">
    <location>
        <begin position="153"/>
        <end position="179"/>
    </location>
</feature>
<dbReference type="KEGG" id="sasa:106611002"/>
<dbReference type="Pfam" id="PF16101">
    <property type="entry name" value="PRIMA1"/>
    <property type="match status" value="1"/>
</dbReference>
<evidence type="ECO:0000313" key="2">
    <source>
        <dbReference type="Proteomes" id="UP001652741"/>
    </source>
</evidence>
<accession>A0A1S3SPK0</accession>
<dbReference type="AlphaFoldDB" id="A0A1S3SPK0"/>
<keyword evidence="1" id="KW-0472">Membrane</keyword>
<protein>
    <submittedName>
        <fullName evidence="3">Proline-rich membrane anchor 1 isoform X1</fullName>
    </submittedName>
</protein>
<sequence length="216" mass="24211">MPPTTEIQEQNEYGINYFWRRQSQISPLTWIGWMRISQTVKSYAYRACLLATLSSVFEKSAGGMLVQDLIPFTLSFWPLLFGHCILSLVLLSCQGELQRSCSQTVAEKVSEHCQLACQCRSYPPLPPPPPPPPPPRLLLATVVESPLPLLRPWWMEIIVLGTVGCASAVFLLSAMIICYKAIKRKPLRKEENGTSRGEYAMSVRNKKAMGPNNTVV</sequence>
<evidence type="ECO:0000313" key="3">
    <source>
        <dbReference type="RefSeq" id="XP_014066264.1"/>
    </source>
</evidence>
<keyword evidence="1" id="KW-1133">Transmembrane helix</keyword>
<dbReference type="InterPro" id="IPR029659">
    <property type="entry name" value="PRIMA1"/>
</dbReference>
<gene>
    <name evidence="3" type="primary">LOC106611002</name>
</gene>
<proteinExistence type="predicted"/>
<dbReference type="GeneID" id="106611002"/>
<name>A0A1S3SPK0_SALSA</name>
<reference evidence="3" key="1">
    <citation type="submission" date="2025-08" db="UniProtKB">
        <authorList>
            <consortium name="RefSeq"/>
        </authorList>
    </citation>
    <scope>IDENTIFICATION</scope>
</reference>
<organism evidence="2 3">
    <name type="scientific">Salmo salar</name>
    <name type="common">Atlantic salmon</name>
    <dbReference type="NCBI Taxonomy" id="8030"/>
    <lineage>
        <taxon>Eukaryota</taxon>
        <taxon>Metazoa</taxon>
        <taxon>Chordata</taxon>
        <taxon>Craniata</taxon>
        <taxon>Vertebrata</taxon>
        <taxon>Euteleostomi</taxon>
        <taxon>Actinopterygii</taxon>
        <taxon>Neopterygii</taxon>
        <taxon>Teleostei</taxon>
        <taxon>Protacanthopterygii</taxon>
        <taxon>Salmoniformes</taxon>
        <taxon>Salmonidae</taxon>
        <taxon>Salmoninae</taxon>
        <taxon>Salmo</taxon>
    </lineage>
</organism>
<dbReference type="RefSeq" id="XP_014066264.1">
    <property type="nucleotide sequence ID" value="XM_014210789.2"/>
</dbReference>
<dbReference type="Bgee" id="ENSSSAG00000009175">
    <property type="expression patterns" value="Expressed in semen and 11 other cell types or tissues"/>
</dbReference>
<dbReference type="Proteomes" id="UP001652741">
    <property type="component" value="Chromosome ssa09"/>
</dbReference>
<dbReference type="OrthoDB" id="8885320at2759"/>
<dbReference type="PaxDb" id="8030-ENSSSAP00000018826"/>
<feature type="transmembrane region" description="Helical" evidence="1">
    <location>
        <begin position="69"/>
        <end position="90"/>
    </location>
</feature>